<evidence type="ECO:0000313" key="4">
    <source>
        <dbReference type="Proteomes" id="UP000799753"/>
    </source>
</evidence>
<evidence type="ECO:0000256" key="1">
    <source>
        <dbReference type="SAM" id="MobiDB-lite"/>
    </source>
</evidence>
<feature type="region of interest" description="Disordered" evidence="1">
    <location>
        <begin position="40"/>
        <end position="101"/>
    </location>
</feature>
<feature type="chain" id="PRO_5025639920" evidence="2">
    <location>
        <begin position="20"/>
        <end position="101"/>
    </location>
</feature>
<name>A0A6A6RMC4_9PLEO</name>
<keyword evidence="2" id="KW-0732">Signal</keyword>
<dbReference type="EMBL" id="MU006796">
    <property type="protein sequence ID" value="KAF2636819.1"/>
    <property type="molecule type" value="Genomic_DNA"/>
</dbReference>
<reference evidence="3" key="1">
    <citation type="journal article" date="2020" name="Stud. Mycol.">
        <title>101 Dothideomycetes genomes: a test case for predicting lifestyles and emergence of pathogens.</title>
        <authorList>
            <person name="Haridas S."/>
            <person name="Albert R."/>
            <person name="Binder M."/>
            <person name="Bloem J."/>
            <person name="Labutti K."/>
            <person name="Salamov A."/>
            <person name="Andreopoulos B."/>
            <person name="Baker S."/>
            <person name="Barry K."/>
            <person name="Bills G."/>
            <person name="Bluhm B."/>
            <person name="Cannon C."/>
            <person name="Castanera R."/>
            <person name="Culley D."/>
            <person name="Daum C."/>
            <person name="Ezra D."/>
            <person name="Gonzalez J."/>
            <person name="Henrissat B."/>
            <person name="Kuo A."/>
            <person name="Liang C."/>
            <person name="Lipzen A."/>
            <person name="Lutzoni F."/>
            <person name="Magnuson J."/>
            <person name="Mondo S."/>
            <person name="Nolan M."/>
            <person name="Ohm R."/>
            <person name="Pangilinan J."/>
            <person name="Park H.-J."/>
            <person name="Ramirez L."/>
            <person name="Alfaro M."/>
            <person name="Sun H."/>
            <person name="Tritt A."/>
            <person name="Yoshinaga Y."/>
            <person name="Zwiers L.-H."/>
            <person name="Turgeon B."/>
            <person name="Goodwin S."/>
            <person name="Spatafora J."/>
            <person name="Crous P."/>
            <person name="Grigoriev I."/>
        </authorList>
    </citation>
    <scope>NUCLEOTIDE SEQUENCE</scope>
    <source>
        <strain evidence="3">CBS 473.64</strain>
    </source>
</reference>
<proteinExistence type="predicted"/>
<evidence type="ECO:0000313" key="3">
    <source>
        <dbReference type="EMBL" id="KAF2636819.1"/>
    </source>
</evidence>
<accession>A0A6A6RMC4</accession>
<protein>
    <submittedName>
        <fullName evidence="3">Uncharacterized protein</fullName>
    </submittedName>
</protein>
<feature type="signal peptide" evidence="2">
    <location>
        <begin position="1"/>
        <end position="19"/>
    </location>
</feature>
<keyword evidence="4" id="KW-1185">Reference proteome</keyword>
<sequence length="101" mass="10714">MRLSLLTLVGLAALNGKLGIHARALPGDASSSNFIGMSMIEKRTPLKPPNLPPRPKRPTPPEPPVQQNPVESSTPLIYTTPPATPKPLTSPKPLGTPRPSL</sequence>
<dbReference type="AlphaFoldDB" id="A0A6A6RMC4"/>
<organism evidence="3 4">
    <name type="scientific">Massarina eburnea CBS 473.64</name>
    <dbReference type="NCBI Taxonomy" id="1395130"/>
    <lineage>
        <taxon>Eukaryota</taxon>
        <taxon>Fungi</taxon>
        <taxon>Dikarya</taxon>
        <taxon>Ascomycota</taxon>
        <taxon>Pezizomycotina</taxon>
        <taxon>Dothideomycetes</taxon>
        <taxon>Pleosporomycetidae</taxon>
        <taxon>Pleosporales</taxon>
        <taxon>Massarineae</taxon>
        <taxon>Massarinaceae</taxon>
        <taxon>Massarina</taxon>
    </lineage>
</organism>
<dbReference type="Proteomes" id="UP000799753">
    <property type="component" value="Unassembled WGS sequence"/>
</dbReference>
<evidence type="ECO:0000256" key="2">
    <source>
        <dbReference type="SAM" id="SignalP"/>
    </source>
</evidence>
<feature type="compositionally biased region" description="Pro residues" evidence="1">
    <location>
        <begin position="46"/>
        <end position="66"/>
    </location>
</feature>
<gene>
    <name evidence="3" type="ORF">P280DRAFT_483419</name>
</gene>
<feature type="compositionally biased region" description="Pro residues" evidence="1">
    <location>
        <begin position="82"/>
        <end position="101"/>
    </location>
</feature>